<dbReference type="STRING" id="1291379.TPE_1491"/>
<dbReference type="AlphaFoldDB" id="S6A403"/>
<gene>
    <name evidence="3" type="ORF">TPE_1491</name>
</gene>
<reference evidence="3 4" key="1">
    <citation type="journal article" date="2013" name="PLoS ONE">
        <title>Genome-Wide Relatedness of Treponema pedis, from Gingiva and Necrotic Skin Lesions of Pigs, with the Human Oral Pathogen Treponema denticola.</title>
        <authorList>
            <person name="Svartstrom O."/>
            <person name="Mushtaq M."/>
            <person name="Pringle M."/>
            <person name="Segerman B."/>
        </authorList>
    </citation>
    <scope>NUCLEOTIDE SEQUENCE [LARGE SCALE GENOMIC DNA]</scope>
    <source>
        <strain evidence="3">T A4</strain>
    </source>
</reference>
<dbReference type="HOGENOM" id="CLU_038824_0_0_12"/>
<feature type="coiled-coil region" evidence="1">
    <location>
        <begin position="173"/>
        <end position="218"/>
    </location>
</feature>
<dbReference type="InterPro" id="IPR011990">
    <property type="entry name" value="TPR-like_helical_dom_sf"/>
</dbReference>
<keyword evidence="4" id="KW-1185">Reference proteome</keyword>
<feature type="region of interest" description="Disordered" evidence="2">
    <location>
        <begin position="223"/>
        <end position="249"/>
    </location>
</feature>
<dbReference type="GeneID" id="301090053"/>
<name>S6A403_9SPIR</name>
<evidence type="ECO:0000313" key="4">
    <source>
        <dbReference type="Proteomes" id="UP000015620"/>
    </source>
</evidence>
<dbReference type="EMBL" id="CP004120">
    <property type="protein sequence ID" value="AGT43986.1"/>
    <property type="molecule type" value="Genomic_DNA"/>
</dbReference>
<dbReference type="KEGG" id="tped:TPE_1491"/>
<dbReference type="InterPro" id="IPR019734">
    <property type="entry name" value="TPR_rpt"/>
</dbReference>
<dbReference type="Proteomes" id="UP000015620">
    <property type="component" value="Chromosome"/>
</dbReference>
<proteinExistence type="predicted"/>
<dbReference type="Pfam" id="PF13432">
    <property type="entry name" value="TPR_16"/>
    <property type="match status" value="1"/>
</dbReference>
<accession>S6A403</accession>
<dbReference type="SUPFAM" id="SSF48452">
    <property type="entry name" value="TPR-like"/>
    <property type="match status" value="1"/>
</dbReference>
<dbReference type="PATRIC" id="fig|1291379.3.peg.1475"/>
<dbReference type="Gene3D" id="1.25.40.10">
    <property type="entry name" value="Tetratricopeptide repeat domain"/>
    <property type="match status" value="1"/>
</dbReference>
<protein>
    <submittedName>
        <fullName evidence="3">TPR protein</fullName>
    </submittedName>
</protein>
<organism evidence="3 4">
    <name type="scientific">Treponema pedis str. T A4</name>
    <dbReference type="NCBI Taxonomy" id="1291379"/>
    <lineage>
        <taxon>Bacteria</taxon>
        <taxon>Pseudomonadati</taxon>
        <taxon>Spirochaetota</taxon>
        <taxon>Spirochaetia</taxon>
        <taxon>Spirochaetales</taxon>
        <taxon>Treponemataceae</taxon>
        <taxon>Treponema</taxon>
    </lineage>
</organism>
<evidence type="ECO:0000313" key="3">
    <source>
        <dbReference type="EMBL" id="AGT43986.1"/>
    </source>
</evidence>
<dbReference type="RefSeq" id="WP_020965285.1">
    <property type="nucleotide sequence ID" value="NC_022097.1"/>
</dbReference>
<keyword evidence="1" id="KW-0175">Coiled coil</keyword>
<sequence length="249" mass="28062">MSNMKAHFYCLNMKKKAFFSFFLCFFSFVYCIDYFTEGKKLLADDKPEQAAAALFAASKEPGTPPSVYLYLGVAYFRCGKYTEALSYLSMGRKSDSVNSYLYSYNIGNIYFLQSRYDAAEQAYNDSIAANGLYAPSFLNRANSRIKLDKHEGALQDYKIYLNLEPDTVQRPSIQKMIALLESAKEEALKAQALAEAKKAAEEAERRAAEERYRQLMNEVNSNLSSVDDANAVSAGAENTINYSEENELD</sequence>
<evidence type="ECO:0000256" key="1">
    <source>
        <dbReference type="SAM" id="Coils"/>
    </source>
</evidence>
<evidence type="ECO:0000256" key="2">
    <source>
        <dbReference type="SAM" id="MobiDB-lite"/>
    </source>
</evidence>
<dbReference type="SMART" id="SM00028">
    <property type="entry name" value="TPR"/>
    <property type="match status" value="3"/>
</dbReference>